<keyword evidence="3" id="KW-1185">Reference proteome</keyword>
<dbReference type="RefSeq" id="XP_056793788.1">
    <property type="nucleotide sequence ID" value="XM_056931757.1"/>
</dbReference>
<evidence type="ECO:0000256" key="1">
    <source>
        <dbReference type="SAM" id="MobiDB-lite"/>
    </source>
</evidence>
<dbReference type="Proteomes" id="UP001148312">
    <property type="component" value="Unassembled WGS sequence"/>
</dbReference>
<protein>
    <submittedName>
        <fullName evidence="2">Uncharacterized protein</fullName>
    </submittedName>
</protein>
<organism evidence="2 3">
    <name type="scientific">Penicillium diatomitis</name>
    <dbReference type="NCBI Taxonomy" id="2819901"/>
    <lineage>
        <taxon>Eukaryota</taxon>
        <taxon>Fungi</taxon>
        <taxon>Dikarya</taxon>
        <taxon>Ascomycota</taxon>
        <taxon>Pezizomycotina</taxon>
        <taxon>Eurotiomycetes</taxon>
        <taxon>Eurotiomycetidae</taxon>
        <taxon>Eurotiales</taxon>
        <taxon>Aspergillaceae</taxon>
        <taxon>Penicillium</taxon>
    </lineage>
</organism>
<feature type="region of interest" description="Disordered" evidence="1">
    <location>
        <begin position="107"/>
        <end position="156"/>
    </location>
</feature>
<evidence type="ECO:0000313" key="3">
    <source>
        <dbReference type="Proteomes" id="UP001148312"/>
    </source>
</evidence>
<feature type="compositionally biased region" description="Polar residues" evidence="1">
    <location>
        <begin position="110"/>
        <end position="133"/>
    </location>
</feature>
<feature type="region of interest" description="Disordered" evidence="1">
    <location>
        <begin position="1"/>
        <end position="26"/>
    </location>
</feature>
<reference evidence="2" key="1">
    <citation type="submission" date="2022-12" db="EMBL/GenBank/DDBJ databases">
        <authorList>
            <person name="Petersen C."/>
        </authorList>
    </citation>
    <scope>NUCLEOTIDE SEQUENCE</scope>
    <source>
        <strain evidence="2">IBT 30728</strain>
    </source>
</reference>
<accession>A0A9W9XIB9</accession>
<comment type="caution">
    <text evidence="2">The sequence shown here is derived from an EMBL/GenBank/DDBJ whole genome shotgun (WGS) entry which is preliminary data.</text>
</comment>
<gene>
    <name evidence="2" type="ORF">N7539_002154</name>
</gene>
<dbReference type="GeneID" id="81622006"/>
<dbReference type="EMBL" id="JAPWDQ010000002">
    <property type="protein sequence ID" value="KAJ5493408.1"/>
    <property type="molecule type" value="Genomic_DNA"/>
</dbReference>
<name>A0A9W9XIB9_9EURO</name>
<evidence type="ECO:0000313" key="2">
    <source>
        <dbReference type="EMBL" id="KAJ5493408.1"/>
    </source>
</evidence>
<proteinExistence type="predicted"/>
<reference evidence="2" key="2">
    <citation type="journal article" date="2023" name="IMA Fungus">
        <title>Comparative genomic study of the Penicillium genus elucidates a diverse pangenome and 15 lateral gene transfer events.</title>
        <authorList>
            <person name="Petersen C."/>
            <person name="Sorensen T."/>
            <person name="Nielsen M.R."/>
            <person name="Sondergaard T.E."/>
            <person name="Sorensen J.L."/>
            <person name="Fitzpatrick D.A."/>
            <person name="Frisvad J.C."/>
            <person name="Nielsen K.L."/>
        </authorList>
    </citation>
    <scope>NUCLEOTIDE SEQUENCE</scope>
    <source>
        <strain evidence="2">IBT 30728</strain>
    </source>
</reference>
<dbReference type="AlphaFoldDB" id="A0A9W9XIB9"/>
<sequence>MSVSYSRDTALGPAGTSRSSKQQHHLAGEGFVHSTTETVQSPSGRGKQLTARESAALVGLCNSMSPEGCFTAKTKKFWKAVSEAFEQQTGRLYSWQSCRRRMIKWETPTDGASQPTVPATGLIESSNAGSHAESSVVEEGHSADEDGSDSDLPFTPKVRRDLHTHLNQENSVLRTNVVELVNNGLETFETQLQLYVAAITTDPDDRLRINLTYTHFRDQMREVVNKYEKGRR</sequence>